<dbReference type="EC" id="4.3.1.19" evidence="11"/>
<dbReference type="NCBIfam" id="TIGR01124">
    <property type="entry name" value="ilvA_2Cterm"/>
    <property type="match status" value="1"/>
</dbReference>
<dbReference type="InterPro" id="IPR038110">
    <property type="entry name" value="TD_ACT-like_sf"/>
</dbReference>
<evidence type="ECO:0000256" key="1">
    <source>
        <dbReference type="ARBA" id="ARBA00001274"/>
    </source>
</evidence>
<dbReference type="InterPro" id="IPR005787">
    <property type="entry name" value="Thr_deHydtase_biosynth"/>
</dbReference>
<dbReference type="Pfam" id="PF00291">
    <property type="entry name" value="PALP"/>
    <property type="match status" value="1"/>
</dbReference>
<dbReference type="InterPro" id="IPR045865">
    <property type="entry name" value="ACT-like_dom_sf"/>
</dbReference>
<evidence type="ECO:0000256" key="11">
    <source>
        <dbReference type="RuleBase" id="RU362012"/>
    </source>
</evidence>
<dbReference type="InterPro" id="IPR000634">
    <property type="entry name" value="Ser/Thr_deHydtase_PyrdxlP-BS"/>
</dbReference>
<keyword evidence="10 11" id="KW-0100">Branched-chain amino acid biosynthesis</keyword>
<dbReference type="GO" id="GO:0030170">
    <property type="term" value="F:pyridoxal phosphate binding"/>
    <property type="evidence" value="ECO:0007669"/>
    <property type="project" value="InterPro"/>
</dbReference>
<proteinExistence type="inferred from homology"/>
<evidence type="ECO:0000256" key="7">
    <source>
        <dbReference type="ARBA" id="ARBA00022737"/>
    </source>
</evidence>
<name>A0A383VV63_TETOB</name>
<evidence type="ECO:0000256" key="5">
    <source>
        <dbReference type="ARBA" id="ARBA00022605"/>
    </source>
</evidence>
<dbReference type="GO" id="GO:0006567">
    <property type="term" value="P:L-threonine catabolic process"/>
    <property type="evidence" value="ECO:0007669"/>
    <property type="project" value="TreeGrafter"/>
</dbReference>
<comment type="catalytic activity">
    <reaction evidence="1 11">
        <text>L-threonine = 2-oxobutanoate + NH4(+)</text>
        <dbReference type="Rhea" id="RHEA:22108"/>
        <dbReference type="ChEBI" id="CHEBI:16763"/>
        <dbReference type="ChEBI" id="CHEBI:28938"/>
        <dbReference type="ChEBI" id="CHEBI:57926"/>
        <dbReference type="EC" id="4.3.1.19"/>
    </reaction>
</comment>
<comment type="similarity">
    <text evidence="4 11">Belongs to the serine/threonine dehydratase family.</text>
</comment>
<evidence type="ECO:0000313" key="13">
    <source>
        <dbReference type="EMBL" id="SZX68800.1"/>
    </source>
</evidence>
<reference evidence="13 14" key="1">
    <citation type="submission" date="2016-10" db="EMBL/GenBank/DDBJ databases">
        <authorList>
            <person name="Cai Z."/>
        </authorList>
    </citation>
    <scope>NUCLEOTIDE SEQUENCE [LARGE SCALE GENOMIC DNA]</scope>
</reference>
<dbReference type="SUPFAM" id="SSF55021">
    <property type="entry name" value="ACT-like"/>
    <property type="match status" value="2"/>
</dbReference>
<comment type="cofactor">
    <cofactor evidence="2 11">
        <name>pyridoxal 5'-phosphate</name>
        <dbReference type="ChEBI" id="CHEBI:597326"/>
    </cofactor>
</comment>
<feature type="domain" description="ACT-like" evidence="12">
    <location>
        <begin position="542"/>
        <end position="620"/>
    </location>
</feature>
<evidence type="ECO:0000259" key="12">
    <source>
        <dbReference type="PROSITE" id="PS51672"/>
    </source>
</evidence>
<dbReference type="Pfam" id="PF00585">
    <property type="entry name" value="Thr_dehydrat_C"/>
    <property type="match status" value="2"/>
</dbReference>
<keyword evidence="14" id="KW-1185">Reference proteome</keyword>
<evidence type="ECO:0000256" key="6">
    <source>
        <dbReference type="ARBA" id="ARBA00022624"/>
    </source>
</evidence>
<evidence type="ECO:0000256" key="4">
    <source>
        <dbReference type="ARBA" id="ARBA00010869"/>
    </source>
</evidence>
<evidence type="ECO:0000313" key="14">
    <source>
        <dbReference type="Proteomes" id="UP000256970"/>
    </source>
</evidence>
<evidence type="ECO:0000256" key="9">
    <source>
        <dbReference type="ARBA" id="ARBA00023239"/>
    </source>
</evidence>
<evidence type="ECO:0000256" key="8">
    <source>
        <dbReference type="ARBA" id="ARBA00022898"/>
    </source>
</evidence>
<protein>
    <recommendedName>
        <fullName evidence="11">Threonine dehydratase</fullName>
        <ecNumber evidence="11">4.3.1.19</ecNumber>
    </recommendedName>
    <alternativeName>
        <fullName evidence="11">Threonine deaminase</fullName>
    </alternativeName>
</protein>
<dbReference type="PANTHER" id="PTHR48078:SF11">
    <property type="entry name" value="THREONINE DEHYDRATASE, MITOCHONDRIAL"/>
    <property type="match status" value="1"/>
</dbReference>
<dbReference type="GO" id="GO:0006565">
    <property type="term" value="P:L-serine catabolic process"/>
    <property type="evidence" value="ECO:0007669"/>
    <property type="project" value="TreeGrafter"/>
</dbReference>
<dbReference type="UniPathway" id="UPA00047">
    <property type="reaction ID" value="UER00054"/>
</dbReference>
<dbReference type="Proteomes" id="UP000256970">
    <property type="component" value="Unassembled WGS sequence"/>
</dbReference>
<dbReference type="InterPro" id="IPR036052">
    <property type="entry name" value="TrpB-like_PALP_sf"/>
</dbReference>
<dbReference type="CDD" id="cd01562">
    <property type="entry name" value="Thr-dehyd"/>
    <property type="match status" value="1"/>
</dbReference>
<dbReference type="GO" id="GO:0004794">
    <property type="term" value="F:threonine deaminase activity"/>
    <property type="evidence" value="ECO:0007669"/>
    <property type="project" value="UniProtKB-UniRule"/>
</dbReference>
<dbReference type="PANTHER" id="PTHR48078">
    <property type="entry name" value="THREONINE DEHYDRATASE, MITOCHONDRIAL-RELATED"/>
    <property type="match status" value="1"/>
</dbReference>
<evidence type="ECO:0000256" key="10">
    <source>
        <dbReference type="ARBA" id="ARBA00023304"/>
    </source>
</evidence>
<dbReference type="GO" id="GO:0009097">
    <property type="term" value="P:isoleucine biosynthetic process"/>
    <property type="evidence" value="ECO:0007669"/>
    <property type="project" value="UniProtKB-UniRule"/>
</dbReference>
<dbReference type="AlphaFoldDB" id="A0A383VV63"/>
<evidence type="ECO:0000256" key="2">
    <source>
        <dbReference type="ARBA" id="ARBA00001933"/>
    </source>
</evidence>
<evidence type="ECO:0000256" key="3">
    <source>
        <dbReference type="ARBA" id="ARBA00004810"/>
    </source>
</evidence>
<sequence length="629" mass="67505">MSMVCARCSRHGSTPAAACAAVQPHRPSAASVSSEAAAADAPAAVIESISSYEDPLMCVPEDFELAPGMLSSVDRTSPAAPEDAYRCIGCTRPECQTEAGCAASPWRFTQDGYLREILTARVYDVAVQTPLERAEKLSDALGNNLLLKREDLQPVFSFKLRGAFNKMAKLPREALERGVITSSAGNHAQGVALAAAKLGCVATICMPVNTPDIKVANVRRLGGLVELVGESYQEAQAYAQARAVRDGLTFVAPYDDPHTIAGQGTIGDEILRQIADPTKLDAIFVAIGGGGLIAGIAAYVKALHPHIQVIGVEPCGANAMAMSLQQGRRVTLSRVDAFADGVAVKHVGAETFRLCRELCDGVLLVDNAAISAAIKDVFNETRSILEPAGAVAVAGAKAWLKENGHQGKTVVAVTSGANINFERLRLVSELADLGASTEVMMATSIPERPGAFREFVHTAAGGSGSDLNVTEFKYRYSAGANANILWSAGVRDRSEVTAAMERLQAAGMPTIDISGMESARIHLRHLVGGRARSYMGEIPNERIYQVQFPERPGALRRFLDALSSPEGGWNVTLFHYRCTGNRESYVMLGLQVPPQQDKAWRKVTKALQDEFTFEELVGEERRVFNMFIQ</sequence>
<keyword evidence="6 11" id="KW-0412">Isoleucine biosynthesis</keyword>
<feature type="domain" description="ACT-like" evidence="12">
    <location>
        <begin position="439"/>
        <end position="515"/>
    </location>
</feature>
<comment type="pathway">
    <text evidence="3 11">Amino-acid biosynthesis; L-isoleucine biosynthesis; 2-oxobutanoate from L-threonine: step 1/1.</text>
</comment>
<dbReference type="GO" id="GO:0003941">
    <property type="term" value="F:L-serine ammonia-lyase activity"/>
    <property type="evidence" value="ECO:0007669"/>
    <property type="project" value="TreeGrafter"/>
</dbReference>
<dbReference type="PROSITE" id="PS51672">
    <property type="entry name" value="ACT_LIKE"/>
    <property type="match status" value="2"/>
</dbReference>
<keyword evidence="8 11" id="KW-0663">Pyridoxal phosphate</keyword>
<dbReference type="NCBIfam" id="NF006674">
    <property type="entry name" value="PRK09224.1"/>
    <property type="match status" value="1"/>
</dbReference>
<dbReference type="Gene3D" id="3.40.1020.10">
    <property type="entry name" value="Biosynthetic Threonine Deaminase, Domain 3"/>
    <property type="match status" value="1"/>
</dbReference>
<dbReference type="Gene3D" id="3.40.50.1100">
    <property type="match status" value="2"/>
</dbReference>
<dbReference type="PROSITE" id="PS00165">
    <property type="entry name" value="DEHYDRATASE_SER_THR"/>
    <property type="match status" value="1"/>
</dbReference>
<dbReference type="FunFam" id="3.40.50.1100:FF:000008">
    <property type="entry name" value="L-threonine dehydratase"/>
    <property type="match status" value="1"/>
</dbReference>
<organism evidence="13 14">
    <name type="scientific">Tetradesmus obliquus</name>
    <name type="common">Green alga</name>
    <name type="synonym">Acutodesmus obliquus</name>
    <dbReference type="NCBI Taxonomy" id="3088"/>
    <lineage>
        <taxon>Eukaryota</taxon>
        <taxon>Viridiplantae</taxon>
        <taxon>Chlorophyta</taxon>
        <taxon>core chlorophytes</taxon>
        <taxon>Chlorophyceae</taxon>
        <taxon>CS clade</taxon>
        <taxon>Sphaeropleales</taxon>
        <taxon>Scenedesmaceae</taxon>
        <taxon>Tetradesmus</taxon>
    </lineage>
</organism>
<dbReference type="InterPro" id="IPR050147">
    <property type="entry name" value="Ser/Thr_Dehydratase"/>
</dbReference>
<dbReference type="STRING" id="3088.A0A383VV63"/>
<dbReference type="InterPro" id="IPR001926">
    <property type="entry name" value="TrpB-like_PALP"/>
</dbReference>
<accession>A0A383VV63</accession>
<dbReference type="EMBL" id="FNXT01000881">
    <property type="protein sequence ID" value="SZX68800.1"/>
    <property type="molecule type" value="Genomic_DNA"/>
</dbReference>
<dbReference type="InterPro" id="IPR001721">
    <property type="entry name" value="TD_ACT-like"/>
</dbReference>
<keyword evidence="9 11" id="KW-0456">Lyase</keyword>
<dbReference type="SUPFAM" id="SSF53686">
    <property type="entry name" value="Tryptophan synthase beta subunit-like PLP-dependent enzymes"/>
    <property type="match status" value="1"/>
</dbReference>
<keyword evidence="7" id="KW-0677">Repeat</keyword>
<gene>
    <name evidence="13" type="ORF">BQ4739_LOCUS9118</name>
</gene>
<keyword evidence="5 11" id="KW-0028">Amino-acid biosynthesis</keyword>